<evidence type="ECO:0000256" key="8">
    <source>
        <dbReference type="ARBA" id="ARBA00054043"/>
    </source>
</evidence>
<evidence type="ECO:0000256" key="13">
    <source>
        <dbReference type="ARBA" id="ARBA00077165"/>
    </source>
</evidence>
<keyword evidence="17" id="KW-1185">Reference proteome</keyword>
<evidence type="ECO:0000256" key="12">
    <source>
        <dbReference type="ARBA" id="ARBA00077136"/>
    </source>
</evidence>
<comment type="subcellular location">
    <subcellularLocation>
        <location evidence="1 15">Cytoplasm</location>
    </subcellularLocation>
</comment>
<evidence type="ECO:0000256" key="1">
    <source>
        <dbReference type="ARBA" id="ARBA00004496"/>
    </source>
</evidence>
<dbReference type="InterPro" id="IPR016181">
    <property type="entry name" value="Acyl_CoA_acyltransferase"/>
</dbReference>
<name>A0A2P7NWG7_9PROT</name>
<dbReference type="InterPro" id="IPR004616">
    <property type="entry name" value="Leu/Phe-tRNA_Trfase"/>
</dbReference>
<gene>
    <name evidence="15" type="primary">aat</name>
    <name evidence="16" type="ORF">C7H79_05995</name>
</gene>
<proteinExistence type="inferred from homology"/>
<comment type="function">
    <text evidence="8 15">Functions in the N-end rule pathway of protein degradation where it conjugates Leu, Phe and, less efficiently, Met from aminoacyl-tRNAs to the N-termini of proteins containing an N-terminal arginine or lysine.</text>
</comment>
<comment type="catalytic activity">
    <reaction evidence="5 15">
        <text>L-phenylalanyl-tRNA(Phe) + an N-terminal L-alpha-aminoacyl-[protein] = an N-terminal L-phenylalanyl-L-alpha-aminoacyl-[protein] + tRNA(Phe)</text>
        <dbReference type="Rhea" id="RHEA:43632"/>
        <dbReference type="Rhea" id="RHEA-COMP:9668"/>
        <dbReference type="Rhea" id="RHEA-COMP:9699"/>
        <dbReference type="Rhea" id="RHEA-COMP:10636"/>
        <dbReference type="Rhea" id="RHEA-COMP:10637"/>
        <dbReference type="ChEBI" id="CHEBI:78442"/>
        <dbReference type="ChEBI" id="CHEBI:78531"/>
        <dbReference type="ChEBI" id="CHEBI:78597"/>
        <dbReference type="ChEBI" id="CHEBI:83561"/>
        <dbReference type="EC" id="2.3.2.6"/>
    </reaction>
</comment>
<dbReference type="InterPro" id="IPR042221">
    <property type="entry name" value="Leu/Phe-tRNA_Trfase_N"/>
</dbReference>
<evidence type="ECO:0000256" key="15">
    <source>
        <dbReference type="HAMAP-Rule" id="MF_00688"/>
    </source>
</evidence>
<dbReference type="Proteomes" id="UP000241912">
    <property type="component" value="Unassembled WGS sequence"/>
</dbReference>
<dbReference type="PANTHER" id="PTHR30098:SF2">
    <property type="entry name" value="LEUCYL_PHENYLALANYL-TRNA--PROTEIN TRANSFERASE"/>
    <property type="match status" value="1"/>
</dbReference>
<evidence type="ECO:0000256" key="10">
    <source>
        <dbReference type="ARBA" id="ARBA00066767"/>
    </source>
</evidence>
<dbReference type="FunFam" id="3.40.630.70:FF:000001">
    <property type="entry name" value="Leucyl/phenylalanyl-tRNA--protein transferase"/>
    <property type="match status" value="1"/>
</dbReference>
<dbReference type="AlphaFoldDB" id="A0A2P7NWG7"/>
<reference evidence="16 17" key="1">
    <citation type="submission" date="2018-03" db="EMBL/GenBank/DDBJ databases">
        <title>Draft genome of Nitrosomonas supralitoralis APG5.</title>
        <authorList>
            <person name="Urakawa H."/>
            <person name="Lopez J.V."/>
        </authorList>
    </citation>
    <scope>NUCLEOTIDE SEQUENCE [LARGE SCALE GENOMIC DNA]</scope>
    <source>
        <strain evidence="16 17">APG5</strain>
    </source>
</reference>
<dbReference type="PANTHER" id="PTHR30098">
    <property type="entry name" value="LEUCYL/PHENYLALANYL-TRNA--PROTEIN TRANSFERASE"/>
    <property type="match status" value="1"/>
</dbReference>
<dbReference type="GO" id="GO:0005737">
    <property type="term" value="C:cytoplasm"/>
    <property type="evidence" value="ECO:0007669"/>
    <property type="project" value="UniProtKB-SubCell"/>
</dbReference>
<evidence type="ECO:0000256" key="5">
    <source>
        <dbReference type="ARBA" id="ARBA00050607"/>
    </source>
</evidence>
<organism evidence="16 17">
    <name type="scientific">Nitrosomonas supralitoralis</name>
    <dbReference type="NCBI Taxonomy" id="2116706"/>
    <lineage>
        <taxon>Bacteria</taxon>
        <taxon>Pseudomonadati</taxon>
        <taxon>Pseudomonadota</taxon>
        <taxon>Betaproteobacteria</taxon>
        <taxon>Nitrosomonadales</taxon>
        <taxon>Nitrosomonadaceae</taxon>
        <taxon>Nitrosomonas</taxon>
    </lineage>
</organism>
<protein>
    <recommendedName>
        <fullName evidence="11 15">Leucyl/phenylalanyl-tRNA--protein transferase</fullName>
        <ecNumber evidence="10 15">2.3.2.6</ecNumber>
    </recommendedName>
    <alternativeName>
        <fullName evidence="12 15">L/F-transferase</fullName>
    </alternativeName>
    <alternativeName>
        <fullName evidence="13 15">Leucyltransferase</fullName>
    </alternativeName>
    <alternativeName>
        <fullName evidence="14 15">Phenyalanyltransferase</fullName>
    </alternativeName>
</protein>
<evidence type="ECO:0000256" key="3">
    <source>
        <dbReference type="ARBA" id="ARBA00022679"/>
    </source>
</evidence>
<dbReference type="Pfam" id="PF03588">
    <property type="entry name" value="Leu_Phe_trans"/>
    <property type="match status" value="1"/>
</dbReference>
<comment type="catalytic activity">
    <reaction evidence="6 15">
        <text>N-terminal L-arginyl-[protein] + L-leucyl-tRNA(Leu) = N-terminal L-leucyl-L-arginyl-[protein] + tRNA(Leu) + H(+)</text>
        <dbReference type="Rhea" id="RHEA:50416"/>
        <dbReference type="Rhea" id="RHEA-COMP:9613"/>
        <dbReference type="Rhea" id="RHEA-COMP:9622"/>
        <dbReference type="Rhea" id="RHEA-COMP:12672"/>
        <dbReference type="Rhea" id="RHEA-COMP:12673"/>
        <dbReference type="ChEBI" id="CHEBI:15378"/>
        <dbReference type="ChEBI" id="CHEBI:64719"/>
        <dbReference type="ChEBI" id="CHEBI:78442"/>
        <dbReference type="ChEBI" id="CHEBI:78494"/>
        <dbReference type="ChEBI" id="CHEBI:133044"/>
        <dbReference type="EC" id="2.3.2.6"/>
    </reaction>
</comment>
<dbReference type="InterPro" id="IPR042203">
    <property type="entry name" value="Leu/Phe-tRNA_Trfase_C"/>
</dbReference>
<comment type="similarity">
    <text evidence="9 15">Belongs to the L/F-transferase family.</text>
</comment>
<dbReference type="Gene3D" id="3.40.630.70">
    <property type="entry name" value="Leucyl/phenylalanyl-tRNA-protein transferase, C-terminal domain"/>
    <property type="match status" value="1"/>
</dbReference>
<evidence type="ECO:0000313" key="17">
    <source>
        <dbReference type="Proteomes" id="UP000241912"/>
    </source>
</evidence>
<evidence type="ECO:0000256" key="9">
    <source>
        <dbReference type="ARBA" id="ARBA00061535"/>
    </source>
</evidence>
<evidence type="ECO:0000256" key="6">
    <source>
        <dbReference type="ARBA" id="ARBA00050652"/>
    </source>
</evidence>
<evidence type="ECO:0000256" key="14">
    <source>
        <dbReference type="ARBA" id="ARBA00083640"/>
    </source>
</evidence>
<dbReference type="RefSeq" id="WP_106706387.1">
    <property type="nucleotide sequence ID" value="NZ_PXXU01000013.1"/>
</dbReference>
<evidence type="ECO:0000256" key="4">
    <source>
        <dbReference type="ARBA" id="ARBA00023315"/>
    </source>
</evidence>
<dbReference type="OrthoDB" id="9790282at2"/>
<evidence type="ECO:0000256" key="11">
    <source>
        <dbReference type="ARBA" id="ARBA00074372"/>
    </source>
</evidence>
<keyword evidence="2 15" id="KW-0963">Cytoplasm</keyword>
<dbReference type="GO" id="GO:0008914">
    <property type="term" value="F:leucyl-tRNA--protein transferase activity"/>
    <property type="evidence" value="ECO:0007669"/>
    <property type="project" value="UniProtKB-UniRule"/>
</dbReference>
<evidence type="ECO:0000256" key="7">
    <source>
        <dbReference type="ARBA" id="ARBA00051538"/>
    </source>
</evidence>
<keyword evidence="3 15" id="KW-0808">Transferase</keyword>
<dbReference type="NCBIfam" id="TIGR00667">
    <property type="entry name" value="aat"/>
    <property type="match status" value="1"/>
</dbReference>
<sequence>MTRFSFPPVGDALREPNGLLAVGGDLTSHRLLEAYSKGIFPWFNDDQPILWWSPDPRMVLFPHKLKISRSLRKAIKSAHYEIRTDCSFNQVMLACAAPRAGQAGTWIHPQMVAAYTALHEMGLAHCVETWIDGELAGGLYGVALGKVFFGESMFSRVQDASKIALVHLVKQLQFWQFGLIDCQVRTDHLASLGAQEISRTEFSQILDALITIGSKPGSKWNFERI</sequence>
<evidence type="ECO:0000313" key="16">
    <source>
        <dbReference type="EMBL" id="PSJ17803.1"/>
    </source>
</evidence>
<keyword evidence="4 15" id="KW-0012">Acyltransferase</keyword>
<dbReference type="EC" id="2.3.2.6" evidence="10 15"/>
<comment type="catalytic activity">
    <reaction evidence="7 15">
        <text>N-terminal L-lysyl-[protein] + L-leucyl-tRNA(Leu) = N-terminal L-leucyl-L-lysyl-[protein] + tRNA(Leu) + H(+)</text>
        <dbReference type="Rhea" id="RHEA:12340"/>
        <dbReference type="Rhea" id="RHEA-COMP:9613"/>
        <dbReference type="Rhea" id="RHEA-COMP:9622"/>
        <dbReference type="Rhea" id="RHEA-COMP:12670"/>
        <dbReference type="Rhea" id="RHEA-COMP:12671"/>
        <dbReference type="ChEBI" id="CHEBI:15378"/>
        <dbReference type="ChEBI" id="CHEBI:65249"/>
        <dbReference type="ChEBI" id="CHEBI:78442"/>
        <dbReference type="ChEBI" id="CHEBI:78494"/>
        <dbReference type="ChEBI" id="CHEBI:133043"/>
        <dbReference type="EC" id="2.3.2.6"/>
    </reaction>
</comment>
<dbReference type="FunFam" id="3.30.70.3550:FF:000001">
    <property type="entry name" value="Leucyl/phenylalanyl-tRNA--protein transferase"/>
    <property type="match status" value="1"/>
</dbReference>
<dbReference type="SUPFAM" id="SSF55729">
    <property type="entry name" value="Acyl-CoA N-acyltransferases (Nat)"/>
    <property type="match status" value="1"/>
</dbReference>
<accession>A0A2P7NWG7</accession>
<evidence type="ECO:0000256" key="2">
    <source>
        <dbReference type="ARBA" id="ARBA00022490"/>
    </source>
</evidence>
<dbReference type="EMBL" id="PXXU01000013">
    <property type="protein sequence ID" value="PSJ17803.1"/>
    <property type="molecule type" value="Genomic_DNA"/>
</dbReference>
<dbReference type="GO" id="GO:0030163">
    <property type="term" value="P:protein catabolic process"/>
    <property type="evidence" value="ECO:0007669"/>
    <property type="project" value="UniProtKB-UniRule"/>
</dbReference>
<comment type="caution">
    <text evidence="16">The sequence shown here is derived from an EMBL/GenBank/DDBJ whole genome shotgun (WGS) entry which is preliminary data.</text>
</comment>
<dbReference type="Gene3D" id="3.30.70.3550">
    <property type="entry name" value="Leucyl/phenylalanyl-tRNA-protein transferase, N-terminal domain"/>
    <property type="match status" value="1"/>
</dbReference>
<dbReference type="HAMAP" id="MF_00688">
    <property type="entry name" value="Leu_Phe_trans"/>
    <property type="match status" value="1"/>
</dbReference>